<keyword evidence="12" id="KW-0675">Receptor</keyword>
<dbReference type="InterPro" id="IPR023415">
    <property type="entry name" value="LDLR_class-A_CS"/>
</dbReference>
<feature type="domain" description="LDLRAD1-like C-terminal" evidence="10">
    <location>
        <begin position="173"/>
        <end position="213"/>
    </location>
</feature>
<dbReference type="PANTHER" id="PTHR24270">
    <property type="entry name" value="LOW-DENSITY LIPOPROTEIN RECEPTOR-RELATED"/>
    <property type="match status" value="1"/>
</dbReference>
<evidence type="ECO:0000256" key="7">
    <source>
        <dbReference type="ARBA" id="ARBA00023157"/>
    </source>
</evidence>
<dbReference type="Gene3D" id="4.10.400.10">
    <property type="entry name" value="Low-density Lipoprotein Receptor"/>
    <property type="match status" value="2"/>
</dbReference>
<keyword evidence="4" id="KW-0677">Repeat</keyword>
<evidence type="ECO:0000259" key="10">
    <source>
        <dbReference type="Pfam" id="PF25241"/>
    </source>
</evidence>
<dbReference type="CTD" id="388633"/>
<evidence type="ECO:0000256" key="8">
    <source>
        <dbReference type="PROSITE-ProRule" id="PRU00124"/>
    </source>
</evidence>
<evidence type="ECO:0000313" key="11">
    <source>
        <dbReference type="Proteomes" id="UP000695026"/>
    </source>
</evidence>
<dbReference type="Pfam" id="PF25241">
    <property type="entry name" value="LDLRAD1_C"/>
    <property type="match status" value="1"/>
</dbReference>
<dbReference type="OMA" id="MCRDMPQ"/>
<dbReference type="Pfam" id="PF00057">
    <property type="entry name" value="Ldl_recept_a"/>
    <property type="match status" value="1"/>
</dbReference>
<evidence type="ECO:0000256" key="6">
    <source>
        <dbReference type="ARBA" id="ARBA00023136"/>
    </source>
</evidence>
<dbReference type="InterPro" id="IPR057430">
    <property type="entry name" value="LDLRAD1_C"/>
</dbReference>
<dbReference type="SMART" id="SM00192">
    <property type="entry name" value="LDLa"/>
    <property type="match status" value="3"/>
</dbReference>
<organism evidence="11 12">
    <name type="scientific">Python bivittatus</name>
    <name type="common">Burmese python</name>
    <name type="synonym">Python molurus bivittatus</name>
    <dbReference type="NCBI Taxonomy" id="176946"/>
    <lineage>
        <taxon>Eukaryota</taxon>
        <taxon>Metazoa</taxon>
        <taxon>Chordata</taxon>
        <taxon>Craniata</taxon>
        <taxon>Vertebrata</taxon>
        <taxon>Euteleostomi</taxon>
        <taxon>Lepidosauria</taxon>
        <taxon>Squamata</taxon>
        <taxon>Bifurcata</taxon>
        <taxon>Unidentata</taxon>
        <taxon>Episquamata</taxon>
        <taxon>Toxicofera</taxon>
        <taxon>Serpentes</taxon>
        <taxon>Henophidia</taxon>
        <taxon>Pythonidae</taxon>
        <taxon>Python</taxon>
    </lineage>
</organism>
<dbReference type="Proteomes" id="UP000695026">
    <property type="component" value="Unplaced"/>
</dbReference>
<dbReference type="RefSeq" id="XP_007432786.1">
    <property type="nucleotide sequence ID" value="XM_007432724.3"/>
</dbReference>
<dbReference type="CDD" id="cd00112">
    <property type="entry name" value="LDLa"/>
    <property type="match status" value="1"/>
</dbReference>
<dbReference type="InterPro" id="IPR050685">
    <property type="entry name" value="LDLR"/>
</dbReference>
<keyword evidence="5 9" id="KW-1133">Transmembrane helix</keyword>
<keyword evidence="11" id="KW-1185">Reference proteome</keyword>
<keyword evidence="3 9" id="KW-0812">Transmembrane</keyword>
<dbReference type="GO" id="GO:0012505">
    <property type="term" value="C:endomembrane system"/>
    <property type="evidence" value="ECO:0007669"/>
    <property type="project" value="UniProtKB-SubCell"/>
</dbReference>
<evidence type="ECO:0000256" key="4">
    <source>
        <dbReference type="ARBA" id="ARBA00022737"/>
    </source>
</evidence>
<dbReference type="OrthoDB" id="2019384at2759"/>
<dbReference type="AlphaFoldDB" id="A0A9F2R172"/>
<comment type="subcellular location">
    <subcellularLocation>
        <location evidence="2">Endomembrane system</location>
    </subcellularLocation>
    <subcellularLocation>
        <location evidence="1">Membrane</location>
        <topology evidence="1">Single-pass membrane protein</topology>
    </subcellularLocation>
</comment>
<dbReference type="KEGG" id="pbi:103056078"/>
<reference evidence="12" key="1">
    <citation type="submission" date="2025-08" db="UniProtKB">
        <authorList>
            <consortium name="RefSeq"/>
        </authorList>
    </citation>
    <scope>IDENTIFICATION</scope>
    <source>
        <tissue evidence="12">Liver</tissue>
    </source>
</reference>
<keyword evidence="7" id="KW-1015">Disulfide bond</keyword>
<dbReference type="GO" id="GO:0005886">
    <property type="term" value="C:plasma membrane"/>
    <property type="evidence" value="ECO:0007669"/>
    <property type="project" value="TreeGrafter"/>
</dbReference>
<dbReference type="InterPro" id="IPR036055">
    <property type="entry name" value="LDL_receptor-like_sf"/>
</dbReference>
<gene>
    <name evidence="12" type="primary">LDLRAD1</name>
</gene>
<proteinExistence type="predicted"/>
<accession>A0A9F2R172</accession>
<keyword evidence="12" id="KW-0449">Lipoprotein</keyword>
<evidence type="ECO:0000256" key="9">
    <source>
        <dbReference type="SAM" id="Phobius"/>
    </source>
</evidence>
<sequence length="217" mass="24091">MNRTYPQSVDTASLGSAKSHLTDKKGTTHDQPDCCRRCFAWIPCTRRCICVSAISLIIFGIIIAIIALVVTLGIPPPTPVIRLCVTTSNQTGFLCDNRETCIPASEVCDTRKNCANGEDELKALCSDLPKNLPGHLIFYCSNHRFWIYADRRCDGFNDCGDCSDEIGPRASCPPCGSKSWSCTMVVFHDYCTCIPRSLCRDGIQHCSDWSDEYLCTR</sequence>
<protein>
    <submittedName>
        <fullName evidence="12">Low-density lipoprotein receptor class A domain-containing protein 1</fullName>
    </submittedName>
</protein>
<dbReference type="PANTHER" id="PTHR24270:SF61">
    <property type="entry name" value="EGF-LIKE DOMAIN-CONTAINING PROTEIN"/>
    <property type="match status" value="1"/>
</dbReference>
<evidence type="ECO:0000313" key="12">
    <source>
        <dbReference type="RefSeq" id="XP_007432786.1"/>
    </source>
</evidence>
<evidence type="ECO:0000256" key="1">
    <source>
        <dbReference type="ARBA" id="ARBA00004167"/>
    </source>
</evidence>
<evidence type="ECO:0000256" key="5">
    <source>
        <dbReference type="ARBA" id="ARBA00022989"/>
    </source>
</evidence>
<dbReference type="PROSITE" id="PS01209">
    <property type="entry name" value="LDLRA_1"/>
    <property type="match status" value="1"/>
</dbReference>
<name>A0A9F2R172_PYTBI</name>
<dbReference type="PROSITE" id="PS50068">
    <property type="entry name" value="LDLRA_2"/>
    <property type="match status" value="1"/>
</dbReference>
<feature type="transmembrane region" description="Helical" evidence="9">
    <location>
        <begin position="49"/>
        <end position="74"/>
    </location>
</feature>
<dbReference type="InterPro" id="IPR002172">
    <property type="entry name" value="LDrepeatLR_classA_rpt"/>
</dbReference>
<dbReference type="PRINTS" id="PR00261">
    <property type="entry name" value="LDLRECEPTOR"/>
</dbReference>
<evidence type="ECO:0000256" key="2">
    <source>
        <dbReference type="ARBA" id="ARBA00004308"/>
    </source>
</evidence>
<dbReference type="GO" id="GO:0016192">
    <property type="term" value="P:vesicle-mediated transport"/>
    <property type="evidence" value="ECO:0007669"/>
    <property type="project" value="UniProtKB-ARBA"/>
</dbReference>
<evidence type="ECO:0000256" key="3">
    <source>
        <dbReference type="ARBA" id="ARBA00022692"/>
    </source>
</evidence>
<dbReference type="GeneID" id="103056078"/>
<dbReference type="SUPFAM" id="SSF57424">
    <property type="entry name" value="LDL receptor-like module"/>
    <property type="match status" value="2"/>
</dbReference>
<comment type="caution">
    <text evidence="8">Lacks conserved residue(s) required for the propagation of feature annotation.</text>
</comment>
<keyword evidence="6 9" id="KW-0472">Membrane</keyword>